<dbReference type="InterPro" id="IPR006026">
    <property type="entry name" value="Peptidase_Metallo"/>
</dbReference>
<feature type="domain" description="Peptidase metallopeptidase" evidence="2">
    <location>
        <begin position="102"/>
        <end position="250"/>
    </location>
</feature>
<dbReference type="Gene3D" id="3.40.390.10">
    <property type="entry name" value="Collagenase (Catalytic Domain)"/>
    <property type="match status" value="1"/>
</dbReference>
<dbReference type="SUPFAM" id="SSF55486">
    <property type="entry name" value="Metalloproteases ('zincins'), catalytic domain"/>
    <property type="match status" value="1"/>
</dbReference>
<dbReference type="GO" id="GO:0006508">
    <property type="term" value="P:proteolysis"/>
    <property type="evidence" value="ECO:0007669"/>
    <property type="project" value="InterPro"/>
</dbReference>
<comment type="caution">
    <text evidence="3">The sequence shown here is derived from an EMBL/GenBank/DDBJ whole genome shotgun (WGS) entry which is preliminary data.</text>
</comment>
<keyword evidence="1" id="KW-0732">Signal</keyword>
<evidence type="ECO:0000313" key="4">
    <source>
        <dbReference type="Proteomes" id="UP000075635"/>
    </source>
</evidence>
<dbReference type="InterPro" id="IPR024079">
    <property type="entry name" value="MetalloPept_cat_dom_sf"/>
</dbReference>
<proteinExistence type="predicted"/>
<gene>
    <name evidence="3" type="ORF">BE17_50210</name>
</gene>
<dbReference type="Proteomes" id="UP000075635">
    <property type="component" value="Unassembled WGS sequence"/>
</dbReference>
<name>A0A150RY80_SORCE</name>
<evidence type="ECO:0000256" key="1">
    <source>
        <dbReference type="SAM" id="SignalP"/>
    </source>
</evidence>
<dbReference type="AlphaFoldDB" id="A0A150RY80"/>
<dbReference type="EMBL" id="JEMB01001769">
    <property type="protein sequence ID" value="KYF85204.1"/>
    <property type="molecule type" value="Genomic_DNA"/>
</dbReference>
<feature type="signal peptide" evidence="1">
    <location>
        <begin position="1"/>
        <end position="26"/>
    </location>
</feature>
<dbReference type="GO" id="GO:0008270">
    <property type="term" value="F:zinc ion binding"/>
    <property type="evidence" value="ECO:0007669"/>
    <property type="project" value="InterPro"/>
</dbReference>
<sequence>MLNHLFSTSRRLVLMGSLSLGVVSLASVGCAVGAPAGDDISEDTGDTEETFEEFVARAYQEPETGIYIVDGDIPVDGLDGLERFYERHVRRGALIVHQDHGKDVKWSDRKKLHLSYCVSAAFGAHHGTVVSAMESAAAAWEGAAHIDFVHLADQDEACDARNKKVVFDVSPVKDQPYYARAFFPDSKRRDRNLLIDAAALDPMDFWTLTGVLRHELGHALGFRHEHTRPEAGACFEDDNWRALTPYDAGSVMHYPWCNGTNWGDLELTEDDARGAAALYGPPCW</sequence>
<protein>
    <recommendedName>
        <fullName evidence="2">Peptidase metallopeptidase domain-containing protein</fullName>
    </recommendedName>
</protein>
<organism evidence="3 4">
    <name type="scientific">Sorangium cellulosum</name>
    <name type="common">Polyangium cellulosum</name>
    <dbReference type="NCBI Taxonomy" id="56"/>
    <lineage>
        <taxon>Bacteria</taxon>
        <taxon>Pseudomonadati</taxon>
        <taxon>Myxococcota</taxon>
        <taxon>Polyangia</taxon>
        <taxon>Polyangiales</taxon>
        <taxon>Polyangiaceae</taxon>
        <taxon>Sorangium</taxon>
    </lineage>
</organism>
<reference evidence="3 4" key="1">
    <citation type="submission" date="2014-02" db="EMBL/GenBank/DDBJ databases">
        <title>The small core and large imbalanced accessory genome model reveals a collaborative survival strategy of Sorangium cellulosum strains in nature.</title>
        <authorList>
            <person name="Han K."/>
            <person name="Peng R."/>
            <person name="Blom J."/>
            <person name="Li Y.-Z."/>
        </authorList>
    </citation>
    <scope>NUCLEOTIDE SEQUENCE [LARGE SCALE GENOMIC DNA]</scope>
    <source>
        <strain evidence="3 4">So0011-07</strain>
    </source>
</reference>
<dbReference type="GO" id="GO:0008237">
    <property type="term" value="F:metallopeptidase activity"/>
    <property type="evidence" value="ECO:0007669"/>
    <property type="project" value="InterPro"/>
</dbReference>
<evidence type="ECO:0000313" key="3">
    <source>
        <dbReference type="EMBL" id="KYF85204.1"/>
    </source>
</evidence>
<feature type="chain" id="PRO_5007568546" description="Peptidase metallopeptidase domain-containing protein" evidence="1">
    <location>
        <begin position="27"/>
        <end position="284"/>
    </location>
</feature>
<evidence type="ECO:0000259" key="2">
    <source>
        <dbReference type="SMART" id="SM00235"/>
    </source>
</evidence>
<accession>A0A150RY80</accession>
<dbReference type="SMART" id="SM00235">
    <property type="entry name" value="ZnMc"/>
    <property type="match status" value="1"/>
</dbReference>